<reference evidence="2" key="1">
    <citation type="journal article" date="2020" name="Stud. Mycol.">
        <title>101 Dothideomycetes genomes: a test case for predicting lifestyles and emergence of pathogens.</title>
        <authorList>
            <person name="Haridas S."/>
            <person name="Albert R."/>
            <person name="Binder M."/>
            <person name="Bloem J."/>
            <person name="Labutti K."/>
            <person name="Salamov A."/>
            <person name="Andreopoulos B."/>
            <person name="Baker S."/>
            <person name="Barry K."/>
            <person name="Bills G."/>
            <person name="Bluhm B."/>
            <person name="Cannon C."/>
            <person name="Castanera R."/>
            <person name="Culley D."/>
            <person name="Daum C."/>
            <person name="Ezra D."/>
            <person name="Gonzalez J."/>
            <person name="Henrissat B."/>
            <person name="Kuo A."/>
            <person name="Liang C."/>
            <person name="Lipzen A."/>
            <person name="Lutzoni F."/>
            <person name="Magnuson J."/>
            <person name="Mondo S."/>
            <person name="Nolan M."/>
            <person name="Ohm R."/>
            <person name="Pangilinan J."/>
            <person name="Park H.-J."/>
            <person name="Ramirez L."/>
            <person name="Alfaro M."/>
            <person name="Sun H."/>
            <person name="Tritt A."/>
            <person name="Yoshinaga Y."/>
            <person name="Zwiers L.-H."/>
            <person name="Turgeon B."/>
            <person name="Goodwin S."/>
            <person name="Spatafora J."/>
            <person name="Crous P."/>
            <person name="Grigoriev I."/>
        </authorList>
    </citation>
    <scope>NUCLEOTIDE SEQUENCE</scope>
    <source>
        <strain evidence="2">CBS 122367</strain>
    </source>
</reference>
<feature type="domain" description="Tc1-like transposase DDE" evidence="1">
    <location>
        <begin position="3"/>
        <end position="37"/>
    </location>
</feature>
<feature type="non-terminal residue" evidence="2">
    <location>
        <position position="1"/>
    </location>
</feature>
<sequence length="63" mass="7482">KRNKISLFPYPPYSPNLNPIENIWSIIKDRLNKRNRKDLGRGTSLESIEAFKRAIKEEWDNLP</sequence>
<dbReference type="Proteomes" id="UP000799291">
    <property type="component" value="Unassembled WGS sequence"/>
</dbReference>
<name>A0A6G1IHM7_9PLEO</name>
<dbReference type="Gene3D" id="3.30.420.10">
    <property type="entry name" value="Ribonuclease H-like superfamily/Ribonuclease H"/>
    <property type="match status" value="1"/>
</dbReference>
<keyword evidence="3" id="KW-1185">Reference proteome</keyword>
<evidence type="ECO:0000313" key="2">
    <source>
        <dbReference type="EMBL" id="KAF2677734.1"/>
    </source>
</evidence>
<dbReference type="EMBL" id="MU005619">
    <property type="protein sequence ID" value="KAF2677734.1"/>
    <property type="molecule type" value="Genomic_DNA"/>
</dbReference>
<organism evidence="2 3">
    <name type="scientific">Lentithecium fluviatile CBS 122367</name>
    <dbReference type="NCBI Taxonomy" id="1168545"/>
    <lineage>
        <taxon>Eukaryota</taxon>
        <taxon>Fungi</taxon>
        <taxon>Dikarya</taxon>
        <taxon>Ascomycota</taxon>
        <taxon>Pezizomycotina</taxon>
        <taxon>Dothideomycetes</taxon>
        <taxon>Pleosporomycetidae</taxon>
        <taxon>Pleosporales</taxon>
        <taxon>Massarineae</taxon>
        <taxon>Lentitheciaceae</taxon>
        <taxon>Lentithecium</taxon>
    </lineage>
</organism>
<accession>A0A6G1IHM7</accession>
<evidence type="ECO:0000259" key="1">
    <source>
        <dbReference type="Pfam" id="PF13358"/>
    </source>
</evidence>
<dbReference type="OrthoDB" id="5410741at2759"/>
<evidence type="ECO:0000313" key="3">
    <source>
        <dbReference type="Proteomes" id="UP000799291"/>
    </source>
</evidence>
<protein>
    <recommendedName>
        <fullName evidence="1">Tc1-like transposase DDE domain-containing protein</fullName>
    </recommendedName>
</protein>
<dbReference type="InterPro" id="IPR038717">
    <property type="entry name" value="Tc1-like_DDE_dom"/>
</dbReference>
<dbReference type="GO" id="GO:0003676">
    <property type="term" value="F:nucleic acid binding"/>
    <property type="evidence" value="ECO:0007669"/>
    <property type="project" value="InterPro"/>
</dbReference>
<dbReference type="AlphaFoldDB" id="A0A6G1IHM7"/>
<dbReference type="Pfam" id="PF13358">
    <property type="entry name" value="DDE_3"/>
    <property type="match status" value="1"/>
</dbReference>
<proteinExistence type="predicted"/>
<gene>
    <name evidence="2" type="ORF">K458DRAFT_318933</name>
</gene>
<dbReference type="InterPro" id="IPR036397">
    <property type="entry name" value="RNaseH_sf"/>
</dbReference>